<dbReference type="InterPro" id="IPR004089">
    <property type="entry name" value="MCPsignal_dom"/>
</dbReference>
<dbReference type="SMART" id="SM00304">
    <property type="entry name" value="HAMP"/>
    <property type="match status" value="2"/>
</dbReference>
<dbReference type="Gene3D" id="1.10.287.950">
    <property type="entry name" value="Methyl-accepting chemotaxis protein"/>
    <property type="match status" value="1"/>
</dbReference>
<feature type="domain" description="HAMP" evidence="7">
    <location>
        <begin position="370"/>
        <end position="423"/>
    </location>
</feature>
<dbReference type="PANTHER" id="PTHR43531">
    <property type="entry name" value="PROTEIN ICFG"/>
    <property type="match status" value="1"/>
</dbReference>
<dbReference type="AlphaFoldDB" id="A0A0U1NHG8"/>
<evidence type="ECO:0000313" key="8">
    <source>
        <dbReference type="EMBL" id="CRK74186.1"/>
    </source>
</evidence>
<accession>A0A0U1NHG8</accession>
<keyword evidence="8" id="KW-0675">Receptor</keyword>
<dbReference type="OrthoDB" id="354287at2"/>
<protein>
    <submittedName>
        <fullName evidence="8">Ribose and galactose chemoreceptor protein</fullName>
    </submittedName>
</protein>
<evidence type="ECO:0000256" key="5">
    <source>
        <dbReference type="SAM" id="Phobius"/>
    </source>
</evidence>
<dbReference type="Proteomes" id="UP000048949">
    <property type="component" value="Unassembled WGS sequence"/>
</dbReference>
<dbReference type="SUPFAM" id="SSF158472">
    <property type="entry name" value="HAMP domain-like"/>
    <property type="match status" value="1"/>
</dbReference>
<dbReference type="InterPro" id="IPR003660">
    <property type="entry name" value="HAMP_dom"/>
</dbReference>
<dbReference type="Gene3D" id="1.10.8.500">
    <property type="entry name" value="HAMP domain in histidine kinase"/>
    <property type="match status" value="1"/>
</dbReference>
<reference evidence="8 9" key="1">
    <citation type="submission" date="2015-04" db="EMBL/GenBank/DDBJ databases">
        <authorList>
            <person name="Syromyatnikov M.Y."/>
            <person name="Popov V.N."/>
        </authorList>
    </citation>
    <scope>NUCLEOTIDE SEQUENCE [LARGE SCALE GENOMIC DNA]</scope>
    <source>
        <strain evidence="8 9">CECT 5292</strain>
    </source>
</reference>
<evidence type="ECO:0000256" key="4">
    <source>
        <dbReference type="PROSITE-ProRule" id="PRU00284"/>
    </source>
</evidence>
<dbReference type="SMART" id="SM00283">
    <property type="entry name" value="MA"/>
    <property type="match status" value="1"/>
</dbReference>
<gene>
    <name evidence="8" type="primary">trg_1</name>
    <name evidence="8" type="ORF">NIG5292_00212</name>
</gene>
<dbReference type="Pfam" id="PF00672">
    <property type="entry name" value="HAMP"/>
    <property type="match status" value="1"/>
</dbReference>
<dbReference type="RefSeq" id="WP_053084813.1">
    <property type="nucleotide sequence ID" value="NZ_CBFHGK010000009.1"/>
</dbReference>
<comment type="similarity">
    <text evidence="3">Belongs to the methyl-accepting chemotaxis (MCP) protein family.</text>
</comment>
<name>A0A0U1NHG8_9RHOB</name>
<dbReference type="STRING" id="282199.GCA_001049735_00212"/>
<dbReference type="GO" id="GO:0007165">
    <property type="term" value="P:signal transduction"/>
    <property type="evidence" value="ECO:0007669"/>
    <property type="project" value="UniProtKB-KW"/>
</dbReference>
<dbReference type="CDD" id="cd06225">
    <property type="entry name" value="HAMP"/>
    <property type="match status" value="1"/>
</dbReference>
<organism evidence="8 9">
    <name type="scientific">Nereida ignava</name>
    <dbReference type="NCBI Taxonomy" id="282199"/>
    <lineage>
        <taxon>Bacteria</taxon>
        <taxon>Pseudomonadati</taxon>
        <taxon>Pseudomonadota</taxon>
        <taxon>Alphaproteobacteria</taxon>
        <taxon>Rhodobacterales</taxon>
        <taxon>Roseobacteraceae</taxon>
        <taxon>Nereida</taxon>
    </lineage>
</organism>
<dbReference type="FunFam" id="1.10.287.950:FF:000001">
    <property type="entry name" value="Methyl-accepting chemotaxis sensory transducer"/>
    <property type="match status" value="1"/>
</dbReference>
<sequence>MGLKKINISTWLPIAMVLLAAVSLTITSFFSYHDTREVLLKDAELRLTGLAADRRSKLDLWLEGVDKELETIAEASAAVTALEDFSYAWSGLSSEGSATAALQRQFIDENPFALGDRDKLEVLKTGGRYSQAHQSHHPVLRTLGERGGYYDLFLIDNSGNVIYSVEKEADFATNILTGPYKSSGLSVAFQKVVQIANGELSETAAFTDFEPYAPSAGAPASFVGRPIYSQFGNMAGAVVLQLPTDKVAALLTDSAGLGETGDAFLLSSDGELKTQPRTFADQVPLQAALDETALERLNNSEASVLQAVFFGEPVLVGKATLNFHGTTWKMVVVSRMSEVFERAAELRNSLIVQVAATLAIIVVIGFFLARSVSKPLLHVASDMRRVAGRDYDTTVRGLSRGDEIGQIAGTLDEFRTKLGSAEEQQLEAMLKGAAFQSGSGAMFVMNGQKHVVYANESFFELLGTLGLNCDEDDLDQPIAKLAPFLEDAVTKTSSFPTKLDVSHEDQQISVTMNDIIGENDEVMGIVVEVGNVTERRTTAAILDAIEQQQAKVELTPTGDIISANEIYKNAVGEEGMRNGFFANFRDLADNRALRWQDVIASGGYMGLFELTLSSGHTVNFEGGFHFVRDQDDDVRQVVLLANDVTKVQQAIAVSEAARKETAQAQKQVVDALKMGLDRLADGELTVRLHEPFHEDYEMLRDNFNRTCETLMNAIAGVGENAETIRGEAAEISSAADSLSQRTERQAASLEETAAALDELTTSVASAAQGAKTASDVVIEARTNAEESGEVVQQAVVAMGEIESSSGQISKISGVIEDIAFQTNLLALNAGVEAARAGDAGRGFAVVASEVRALAQRSSDAAREINDLIAQSTTQVQKGVGLVGNTGTALTGLVQSVKTIAEHVSEIAQSAQEQSGNLAEINSAINELDQVTQQNAAMFEETTAASHSLTQQANALRASMAKFVTTKGVQNVVDMQPNRTVKQAIETKRPMAVGETGEAVLDDGWEEF</sequence>
<evidence type="ECO:0000259" key="6">
    <source>
        <dbReference type="PROSITE" id="PS50111"/>
    </source>
</evidence>
<proteinExistence type="inferred from homology"/>
<feature type="transmembrane region" description="Helical" evidence="5">
    <location>
        <begin position="350"/>
        <end position="369"/>
    </location>
</feature>
<comment type="subcellular location">
    <subcellularLocation>
        <location evidence="1">Membrane</location>
    </subcellularLocation>
</comment>
<evidence type="ECO:0000259" key="7">
    <source>
        <dbReference type="PROSITE" id="PS50885"/>
    </source>
</evidence>
<dbReference type="EMBL" id="CVQV01000002">
    <property type="protein sequence ID" value="CRK74186.1"/>
    <property type="molecule type" value="Genomic_DNA"/>
</dbReference>
<dbReference type="PROSITE" id="PS50885">
    <property type="entry name" value="HAMP"/>
    <property type="match status" value="2"/>
</dbReference>
<keyword evidence="4" id="KW-0807">Transducer</keyword>
<dbReference type="PROSITE" id="PS50111">
    <property type="entry name" value="CHEMOTAXIS_TRANSDUC_2"/>
    <property type="match status" value="1"/>
</dbReference>
<dbReference type="PANTHER" id="PTHR43531:SF11">
    <property type="entry name" value="METHYL-ACCEPTING CHEMOTAXIS PROTEIN 3"/>
    <property type="match status" value="1"/>
</dbReference>
<evidence type="ECO:0000256" key="2">
    <source>
        <dbReference type="ARBA" id="ARBA00022500"/>
    </source>
</evidence>
<keyword evidence="5" id="KW-0812">Transmembrane</keyword>
<dbReference type="Pfam" id="PF00015">
    <property type="entry name" value="MCPsignal"/>
    <property type="match status" value="1"/>
</dbReference>
<dbReference type="GO" id="GO:0016020">
    <property type="term" value="C:membrane"/>
    <property type="evidence" value="ECO:0007669"/>
    <property type="project" value="UniProtKB-SubCell"/>
</dbReference>
<feature type="transmembrane region" description="Helical" evidence="5">
    <location>
        <begin position="12"/>
        <end position="32"/>
    </location>
</feature>
<keyword evidence="5" id="KW-0472">Membrane</keyword>
<evidence type="ECO:0000256" key="3">
    <source>
        <dbReference type="ARBA" id="ARBA00029447"/>
    </source>
</evidence>
<keyword evidence="5" id="KW-1133">Transmembrane helix</keyword>
<dbReference type="GO" id="GO:0006935">
    <property type="term" value="P:chemotaxis"/>
    <property type="evidence" value="ECO:0007669"/>
    <property type="project" value="UniProtKB-KW"/>
</dbReference>
<dbReference type="CDD" id="cd11386">
    <property type="entry name" value="MCP_signal"/>
    <property type="match status" value="1"/>
</dbReference>
<dbReference type="Gene3D" id="3.30.450.20">
    <property type="entry name" value="PAS domain"/>
    <property type="match status" value="2"/>
</dbReference>
<feature type="domain" description="Methyl-accepting transducer" evidence="6">
    <location>
        <begin position="720"/>
        <end position="949"/>
    </location>
</feature>
<keyword evidence="2" id="KW-0145">Chemotaxis</keyword>
<dbReference type="InterPro" id="IPR051310">
    <property type="entry name" value="MCP_chemotaxis"/>
</dbReference>
<keyword evidence="9" id="KW-1185">Reference proteome</keyword>
<feature type="domain" description="HAMP" evidence="7">
    <location>
        <begin position="663"/>
        <end position="715"/>
    </location>
</feature>
<evidence type="ECO:0000313" key="9">
    <source>
        <dbReference type="Proteomes" id="UP000048949"/>
    </source>
</evidence>
<dbReference type="SUPFAM" id="SSF58104">
    <property type="entry name" value="Methyl-accepting chemotaxis protein (MCP) signaling domain"/>
    <property type="match status" value="1"/>
</dbReference>
<evidence type="ECO:0000256" key="1">
    <source>
        <dbReference type="ARBA" id="ARBA00004370"/>
    </source>
</evidence>